<evidence type="ECO:0000256" key="1">
    <source>
        <dbReference type="ARBA" id="ARBA00022679"/>
    </source>
</evidence>
<dbReference type="OrthoDB" id="1862401at2759"/>
<reference evidence="3" key="1">
    <citation type="submission" date="2020-01" db="EMBL/GenBank/DDBJ databases">
        <title>Genome sequence of Kobresia littledalei, the first chromosome-level genome in the family Cyperaceae.</title>
        <authorList>
            <person name="Qu G."/>
        </authorList>
    </citation>
    <scope>NUCLEOTIDE SEQUENCE</scope>
    <source>
        <strain evidence="3">C.B.Clarke</strain>
        <tissue evidence="3">Leaf</tissue>
    </source>
</reference>
<keyword evidence="2" id="KW-0012">Acyltransferase</keyword>
<sequence length="188" mass="21315">MEHALAPPIVDRSIIPDSDGSLYTAIVKNLMSPKDFKLVEADENEVLYLASFTLKRDHVNFLKEKFRREAENRKLAILHCSTAVVTYAFVWIGYLKAKSNVSDETKDAHCLFAADLRRWFQPAIPENYFGNCIGPCFVQANARDLLGPNGFFEACLVISKAFEEVKKVGISDAKDWIKNVQEKGIQWN</sequence>
<evidence type="ECO:0000256" key="2">
    <source>
        <dbReference type="ARBA" id="ARBA00023315"/>
    </source>
</evidence>
<dbReference type="InterPro" id="IPR023213">
    <property type="entry name" value="CAT-like_dom_sf"/>
</dbReference>
<dbReference type="InterPro" id="IPR051504">
    <property type="entry name" value="Plant_metabolite_acyltrans"/>
</dbReference>
<protein>
    <submittedName>
        <fullName evidence="3">Phenolic glucoside malonyltransferase 2-like protein</fullName>
    </submittedName>
</protein>
<dbReference type="GO" id="GO:0016747">
    <property type="term" value="F:acyltransferase activity, transferring groups other than amino-acyl groups"/>
    <property type="evidence" value="ECO:0007669"/>
    <property type="project" value="UniProtKB-ARBA"/>
</dbReference>
<keyword evidence="1 3" id="KW-0808">Transferase</keyword>
<proteinExistence type="predicted"/>
<comment type="caution">
    <text evidence="3">The sequence shown here is derived from an EMBL/GenBank/DDBJ whole genome shotgun (WGS) entry which is preliminary data.</text>
</comment>
<evidence type="ECO:0000313" key="4">
    <source>
        <dbReference type="Proteomes" id="UP000623129"/>
    </source>
</evidence>
<dbReference type="Gene3D" id="3.30.559.10">
    <property type="entry name" value="Chloramphenicol acetyltransferase-like domain"/>
    <property type="match status" value="1"/>
</dbReference>
<dbReference type="AlphaFoldDB" id="A0A833RC06"/>
<dbReference type="EMBL" id="SWLB01000008">
    <property type="protein sequence ID" value="KAF3335197.1"/>
    <property type="molecule type" value="Genomic_DNA"/>
</dbReference>
<gene>
    <name evidence="3" type="ORF">FCM35_KLT19704</name>
</gene>
<keyword evidence="4" id="KW-1185">Reference proteome</keyword>
<name>A0A833RC06_9POAL</name>
<dbReference type="Proteomes" id="UP000623129">
    <property type="component" value="Unassembled WGS sequence"/>
</dbReference>
<accession>A0A833RC06</accession>
<dbReference type="Pfam" id="PF02458">
    <property type="entry name" value="Transferase"/>
    <property type="match status" value="1"/>
</dbReference>
<organism evidence="3 4">
    <name type="scientific">Carex littledalei</name>
    <dbReference type="NCBI Taxonomy" id="544730"/>
    <lineage>
        <taxon>Eukaryota</taxon>
        <taxon>Viridiplantae</taxon>
        <taxon>Streptophyta</taxon>
        <taxon>Embryophyta</taxon>
        <taxon>Tracheophyta</taxon>
        <taxon>Spermatophyta</taxon>
        <taxon>Magnoliopsida</taxon>
        <taxon>Liliopsida</taxon>
        <taxon>Poales</taxon>
        <taxon>Cyperaceae</taxon>
        <taxon>Cyperoideae</taxon>
        <taxon>Cariceae</taxon>
        <taxon>Carex</taxon>
        <taxon>Carex subgen. Euthyceras</taxon>
    </lineage>
</organism>
<dbReference type="PANTHER" id="PTHR31625">
    <property type="match status" value="1"/>
</dbReference>
<evidence type="ECO:0000313" key="3">
    <source>
        <dbReference type="EMBL" id="KAF3335197.1"/>
    </source>
</evidence>